<name>A0ABQ8G999_9PEZI</name>
<comment type="similarity">
    <text evidence="1">Belongs to the plant rapid alkalinization factor (RALF) family.</text>
</comment>
<proteinExistence type="inferred from homology"/>
<keyword evidence="2 4" id="KW-0732">Signal</keyword>
<comment type="caution">
    <text evidence="5">The sequence shown here is derived from an EMBL/GenBank/DDBJ whole genome shotgun (WGS) entry which is preliminary data.</text>
</comment>
<dbReference type="PANTHER" id="PTHR33136:SF6">
    <property type="entry name" value="PROTEIN RALF-LIKE 34"/>
    <property type="match status" value="1"/>
</dbReference>
<reference evidence="5 6" key="1">
    <citation type="journal article" date="2021" name="Nat. Commun.">
        <title>Genetic determinants of endophytism in the Arabidopsis root mycobiome.</title>
        <authorList>
            <person name="Mesny F."/>
            <person name="Miyauchi S."/>
            <person name="Thiergart T."/>
            <person name="Pickel B."/>
            <person name="Atanasova L."/>
            <person name="Karlsson M."/>
            <person name="Huettel B."/>
            <person name="Barry K.W."/>
            <person name="Haridas S."/>
            <person name="Chen C."/>
            <person name="Bauer D."/>
            <person name="Andreopoulos W."/>
            <person name="Pangilinan J."/>
            <person name="LaButti K."/>
            <person name="Riley R."/>
            <person name="Lipzen A."/>
            <person name="Clum A."/>
            <person name="Drula E."/>
            <person name="Henrissat B."/>
            <person name="Kohler A."/>
            <person name="Grigoriev I.V."/>
            <person name="Martin F.M."/>
            <person name="Hacquard S."/>
        </authorList>
    </citation>
    <scope>NUCLEOTIDE SEQUENCE [LARGE SCALE GENOMIC DNA]</scope>
    <source>
        <strain evidence="5 6">MPI-SDFR-AT-0080</strain>
    </source>
</reference>
<dbReference type="InterPro" id="IPR008801">
    <property type="entry name" value="RALF"/>
</dbReference>
<dbReference type="PANTHER" id="PTHR33136">
    <property type="entry name" value="RAPID ALKALINIZATION FACTOR-LIKE"/>
    <property type="match status" value="1"/>
</dbReference>
<evidence type="ECO:0000256" key="2">
    <source>
        <dbReference type="ARBA" id="ARBA00022729"/>
    </source>
</evidence>
<gene>
    <name evidence="5" type="ORF">B0J12DRAFT_664176</name>
</gene>
<evidence type="ECO:0000256" key="3">
    <source>
        <dbReference type="ARBA" id="ARBA00023157"/>
    </source>
</evidence>
<dbReference type="EMBL" id="JAGTJR010000014">
    <property type="protein sequence ID" value="KAH7049151.1"/>
    <property type="molecule type" value="Genomic_DNA"/>
</dbReference>
<accession>A0ABQ8G999</accession>
<evidence type="ECO:0000256" key="1">
    <source>
        <dbReference type="ARBA" id="ARBA00009178"/>
    </source>
</evidence>
<keyword evidence="3" id="KW-1015">Disulfide bond</keyword>
<dbReference type="Pfam" id="PF05498">
    <property type="entry name" value="RALF"/>
    <property type="match status" value="1"/>
</dbReference>
<dbReference type="Proteomes" id="UP000774617">
    <property type="component" value="Unassembled WGS sequence"/>
</dbReference>
<feature type="signal peptide" evidence="4">
    <location>
        <begin position="1"/>
        <end position="19"/>
    </location>
</feature>
<organism evidence="5 6">
    <name type="scientific">Macrophomina phaseolina</name>
    <dbReference type="NCBI Taxonomy" id="35725"/>
    <lineage>
        <taxon>Eukaryota</taxon>
        <taxon>Fungi</taxon>
        <taxon>Dikarya</taxon>
        <taxon>Ascomycota</taxon>
        <taxon>Pezizomycotina</taxon>
        <taxon>Dothideomycetes</taxon>
        <taxon>Dothideomycetes incertae sedis</taxon>
        <taxon>Botryosphaeriales</taxon>
        <taxon>Botryosphaeriaceae</taxon>
        <taxon>Macrophomina</taxon>
    </lineage>
</organism>
<evidence type="ECO:0000256" key="4">
    <source>
        <dbReference type="SAM" id="SignalP"/>
    </source>
</evidence>
<evidence type="ECO:0000313" key="5">
    <source>
        <dbReference type="EMBL" id="KAH7049151.1"/>
    </source>
</evidence>
<evidence type="ECO:0000313" key="6">
    <source>
        <dbReference type="Proteomes" id="UP000774617"/>
    </source>
</evidence>
<protein>
    <submittedName>
        <fullName evidence="5">Rapid alkalinization factor</fullName>
    </submittedName>
</protein>
<sequence length="72" mass="7693">MRFGITLLFLSGLAAGAMANTVQFISYEALLRNSVPCSKKVPGQPDNCLKPGTPANEYTRGCSVITRCARDA</sequence>
<keyword evidence="6" id="KW-1185">Reference proteome</keyword>
<feature type="chain" id="PRO_5047244987" evidence="4">
    <location>
        <begin position="20"/>
        <end position="72"/>
    </location>
</feature>